<name>A0AAJ8KC80_9TREE</name>
<organism evidence="2 3">
    <name type="scientific">Kwoniella bestiolae CBS 10118</name>
    <dbReference type="NCBI Taxonomy" id="1296100"/>
    <lineage>
        <taxon>Eukaryota</taxon>
        <taxon>Fungi</taxon>
        <taxon>Dikarya</taxon>
        <taxon>Basidiomycota</taxon>
        <taxon>Agaricomycotina</taxon>
        <taxon>Tremellomycetes</taxon>
        <taxon>Tremellales</taxon>
        <taxon>Cryptococcaceae</taxon>
        <taxon>Kwoniella</taxon>
    </lineage>
</organism>
<dbReference type="AlphaFoldDB" id="A0AAJ8KC80"/>
<evidence type="ECO:0000313" key="3">
    <source>
        <dbReference type="Proteomes" id="UP000092730"/>
    </source>
</evidence>
<dbReference type="EMBL" id="CP144545">
    <property type="protein sequence ID" value="WVW84875.1"/>
    <property type="molecule type" value="Genomic_DNA"/>
</dbReference>
<dbReference type="RefSeq" id="XP_019045434.2">
    <property type="nucleotide sequence ID" value="XM_019192437.2"/>
</dbReference>
<reference evidence="2" key="1">
    <citation type="submission" date="2013-07" db="EMBL/GenBank/DDBJ databases">
        <authorList>
            <consortium name="The Broad Institute Genome Sequencing Platform"/>
            <person name="Cuomo C."/>
            <person name="Litvintseva A."/>
            <person name="Chen Y."/>
            <person name="Heitman J."/>
            <person name="Sun S."/>
            <person name="Springer D."/>
            <person name="Dromer F."/>
            <person name="Young S.K."/>
            <person name="Zeng Q."/>
            <person name="Gargeya S."/>
            <person name="Fitzgerald M."/>
            <person name="Abouelleil A."/>
            <person name="Alvarado L."/>
            <person name="Berlin A.M."/>
            <person name="Chapman S.B."/>
            <person name="Dewar J."/>
            <person name="Goldberg J."/>
            <person name="Griggs A."/>
            <person name="Gujja S."/>
            <person name="Hansen M."/>
            <person name="Howarth C."/>
            <person name="Imamovic A."/>
            <person name="Larimer J."/>
            <person name="McCowan C."/>
            <person name="Murphy C."/>
            <person name="Pearson M."/>
            <person name="Priest M."/>
            <person name="Roberts A."/>
            <person name="Saif S."/>
            <person name="Shea T."/>
            <person name="Sykes S."/>
            <person name="Wortman J."/>
            <person name="Nusbaum C."/>
            <person name="Birren B."/>
        </authorList>
    </citation>
    <scope>NUCLEOTIDE SEQUENCE</scope>
    <source>
        <strain evidence="2">CBS 10118</strain>
    </source>
</reference>
<dbReference type="Gene3D" id="3.20.20.80">
    <property type="entry name" value="Glycosidases"/>
    <property type="match status" value="1"/>
</dbReference>
<dbReference type="Proteomes" id="UP000092730">
    <property type="component" value="Chromosome 5"/>
</dbReference>
<sequence>MRVFAALSLLQVLPFVLGKKHGNSVERRSRAMRHGDLAERQFVETIYVTETIWIDAIPTETSPSSSIDAGQPTTQIEVAAMAVPSGSIIPDEEESAVSTSSSAAIGVQTNTAIYGLSQATNPIDTFVSSSSDIISDSTTTDAPISSASASAVQPQGITISAGLNVTLGGSGSGSSNTSTGNPIKINSEKKVFAHFMIGIVYAYTLESWLEDIALAKSKGIDGFALNIGLDSYSQPQLDLAYKAAEQSGDFVCFISFDFNWYTVDNVTGVSDMMKRYNDLPAQFKVDGKPFVSSFIGDGFDWAAVSQGCGQEIYAVPFWAPTQENADNKGLSGLFSWTAWASKDNGPIDAPLTTIQDEAYINVVTKANKAYMAPVSTWFFTHFGKEVPYSKNWLFKSENLWKERWDQILELGDKLNFLELVTWNDYGESHNLRNWGGLHSDDGCSKWAEGLDHLPMLDLSIPYIKAWKSGAKTPIVERDQVFYWYRPHLKSAECDASDNYGSKPDGWDIVSDSIFVTTMTKLGGTLKVTSGSNQPVMKLVEPGVQSIEVPMGAGKQVFEFSTLSGGYQKGEATVDVSDQCWKPLTGNSTGIYNYNYHSGVLHCS</sequence>
<evidence type="ECO:0000313" key="2">
    <source>
        <dbReference type="EMBL" id="WVW84875.1"/>
    </source>
</evidence>
<dbReference type="InterPro" id="IPR005197">
    <property type="entry name" value="Glyco_hydro_71"/>
</dbReference>
<dbReference type="KEGG" id="kbi:30210223"/>
<reference evidence="2" key="2">
    <citation type="submission" date="2024-02" db="EMBL/GenBank/DDBJ databases">
        <title>Comparative genomics of Cryptococcus and Kwoniella reveals pathogenesis evolution and contrasting modes of karyotype evolution via chromosome fusion or intercentromeric recombination.</title>
        <authorList>
            <person name="Coelho M.A."/>
            <person name="David-Palma M."/>
            <person name="Shea T."/>
            <person name="Bowers K."/>
            <person name="McGinley-Smith S."/>
            <person name="Mohammad A.W."/>
            <person name="Gnirke A."/>
            <person name="Yurkov A.M."/>
            <person name="Nowrousian M."/>
            <person name="Sun S."/>
            <person name="Cuomo C.A."/>
            <person name="Heitman J."/>
        </authorList>
    </citation>
    <scope>NUCLEOTIDE SEQUENCE</scope>
    <source>
        <strain evidence="2">CBS 10118</strain>
    </source>
</reference>
<dbReference type="GO" id="GO:0051118">
    <property type="term" value="F:glucan endo-1,3-alpha-glucosidase activity"/>
    <property type="evidence" value="ECO:0007669"/>
    <property type="project" value="InterPro"/>
</dbReference>
<evidence type="ECO:0000256" key="1">
    <source>
        <dbReference type="SAM" id="SignalP"/>
    </source>
</evidence>
<feature type="signal peptide" evidence="1">
    <location>
        <begin position="1"/>
        <end position="18"/>
    </location>
</feature>
<dbReference type="CDD" id="cd11577">
    <property type="entry name" value="GH71"/>
    <property type="match status" value="1"/>
</dbReference>
<keyword evidence="1" id="KW-0732">Signal</keyword>
<feature type="chain" id="PRO_5042598035" description="Mutanase" evidence="1">
    <location>
        <begin position="19"/>
        <end position="603"/>
    </location>
</feature>
<protein>
    <recommendedName>
        <fullName evidence="4">Mutanase</fullName>
    </recommendedName>
</protein>
<accession>A0AAJ8KC80</accession>
<dbReference type="Pfam" id="PF03659">
    <property type="entry name" value="Glyco_hydro_71"/>
    <property type="match status" value="1"/>
</dbReference>
<evidence type="ECO:0008006" key="4">
    <source>
        <dbReference type="Google" id="ProtNLM"/>
    </source>
</evidence>
<dbReference type="GeneID" id="30210223"/>
<gene>
    <name evidence="2" type="ORF">I302_106910</name>
</gene>
<keyword evidence="3" id="KW-1185">Reference proteome</keyword>
<proteinExistence type="predicted"/>